<name>A0A1B4XI15_9GAMM</name>
<dbReference type="KEGG" id="slim:SCL_2164"/>
<organism evidence="1 2">
    <name type="scientific">Sulfuricaulis limicola</name>
    <dbReference type="NCBI Taxonomy" id="1620215"/>
    <lineage>
        <taxon>Bacteria</taxon>
        <taxon>Pseudomonadati</taxon>
        <taxon>Pseudomonadota</taxon>
        <taxon>Gammaproteobacteria</taxon>
        <taxon>Acidiferrobacterales</taxon>
        <taxon>Acidiferrobacteraceae</taxon>
        <taxon>Sulfuricaulis</taxon>
    </lineage>
</organism>
<sequence>MFQAPYDEDNSTNRYCYISNIENTGSKVTNPNVQEIDYIATVRHSVEEVAEATANNE</sequence>
<gene>
    <name evidence="1" type="ORF">SCL_2164</name>
</gene>
<evidence type="ECO:0000313" key="1">
    <source>
        <dbReference type="EMBL" id="BAV34453.1"/>
    </source>
</evidence>
<protein>
    <submittedName>
        <fullName evidence="1">Uncharacterized protein</fullName>
    </submittedName>
</protein>
<keyword evidence="2" id="KW-1185">Reference proteome</keyword>
<dbReference type="EMBL" id="AP014879">
    <property type="protein sequence ID" value="BAV34453.1"/>
    <property type="molecule type" value="Genomic_DNA"/>
</dbReference>
<accession>A0A1B4XI15</accession>
<dbReference type="Proteomes" id="UP000243180">
    <property type="component" value="Chromosome"/>
</dbReference>
<dbReference type="InParanoid" id="A0A1B4XI15"/>
<reference evidence="1 2" key="1">
    <citation type="submission" date="2015-05" db="EMBL/GenBank/DDBJ databases">
        <title>Complete genome sequence of a sulfur-oxidizing gammaproteobacterium strain HA5.</title>
        <authorList>
            <person name="Miura A."/>
            <person name="Kojima H."/>
            <person name="Fukui M."/>
        </authorList>
    </citation>
    <scope>NUCLEOTIDE SEQUENCE [LARGE SCALE GENOMIC DNA]</scope>
    <source>
        <strain evidence="1 2">HA5</strain>
    </source>
</reference>
<proteinExistence type="predicted"/>
<evidence type="ECO:0000313" key="2">
    <source>
        <dbReference type="Proteomes" id="UP000243180"/>
    </source>
</evidence>
<dbReference type="AlphaFoldDB" id="A0A1B4XI15"/>